<feature type="transmembrane region" description="Helical" evidence="5">
    <location>
        <begin position="191"/>
        <end position="208"/>
    </location>
</feature>
<dbReference type="STRING" id="1095630.A0A2J6TEM8"/>
<dbReference type="InterPro" id="IPR045863">
    <property type="entry name" value="CorA_TM1_TM2"/>
</dbReference>
<gene>
    <name evidence="6" type="ORF">K444DRAFT_370798</name>
</gene>
<comment type="subcellular location">
    <subcellularLocation>
        <location evidence="1">Membrane</location>
        <topology evidence="1">Multi-pass membrane protein</topology>
    </subcellularLocation>
</comment>
<protein>
    <recommendedName>
        <fullName evidence="8">Mg2+ transporter protein</fullName>
    </recommendedName>
</protein>
<dbReference type="InParanoid" id="A0A2J6TEM8"/>
<dbReference type="AlphaFoldDB" id="A0A2J6TEM8"/>
<accession>A0A2J6TEM8</accession>
<organism evidence="6 7">
    <name type="scientific">Hyaloscypha bicolor E</name>
    <dbReference type="NCBI Taxonomy" id="1095630"/>
    <lineage>
        <taxon>Eukaryota</taxon>
        <taxon>Fungi</taxon>
        <taxon>Dikarya</taxon>
        <taxon>Ascomycota</taxon>
        <taxon>Pezizomycotina</taxon>
        <taxon>Leotiomycetes</taxon>
        <taxon>Helotiales</taxon>
        <taxon>Hyaloscyphaceae</taxon>
        <taxon>Hyaloscypha</taxon>
        <taxon>Hyaloscypha bicolor</taxon>
    </lineage>
</organism>
<sequence>MPQLYHVSQNQYSVFENLKTFCQHSWHLRVLFDYREHRKGHYKINASQDVLPCHPLIYLLVSCLWEENLRYLDKEIKRISFREIRNPKLEINSELHDRREDLAHIKAGLIETEMYIPATVKEYFATHPLWTSSSRIRIDNWKRLIEEATKLEAFLMETFQLFMSSVSVQDSRLSIEQSSLSIDQARRGSQLTFLAFIYVPLSFVTGIFGMNIQQINGSGLNIWVCFVALVPVIFVTLLVFLAVKLYGSRKGARKKLAYDTEV</sequence>
<dbReference type="SUPFAM" id="SSF144083">
    <property type="entry name" value="Magnesium transport protein CorA, transmembrane region"/>
    <property type="match status" value="1"/>
</dbReference>
<keyword evidence="3 5" id="KW-1133">Transmembrane helix</keyword>
<dbReference type="OrthoDB" id="3565327at2759"/>
<dbReference type="GeneID" id="36580354"/>
<evidence type="ECO:0000256" key="2">
    <source>
        <dbReference type="ARBA" id="ARBA00022692"/>
    </source>
</evidence>
<dbReference type="GO" id="GO:0016020">
    <property type="term" value="C:membrane"/>
    <property type="evidence" value="ECO:0007669"/>
    <property type="project" value="UniProtKB-SubCell"/>
</dbReference>
<evidence type="ECO:0008006" key="8">
    <source>
        <dbReference type="Google" id="ProtNLM"/>
    </source>
</evidence>
<evidence type="ECO:0000256" key="4">
    <source>
        <dbReference type="ARBA" id="ARBA00023136"/>
    </source>
</evidence>
<dbReference type="Pfam" id="PF01544">
    <property type="entry name" value="CorA"/>
    <property type="match status" value="1"/>
</dbReference>
<dbReference type="RefSeq" id="XP_024738357.1">
    <property type="nucleotide sequence ID" value="XM_024872273.1"/>
</dbReference>
<evidence type="ECO:0000313" key="7">
    <source>
        <dbReference type="Proteomes" id="UP000235371"/>
    </source>
</evidence>
<evidence type="ECO:0000313" key="6">
    <source>
        <dbReference type="EMBL" id="PMD61453.1"/>
    </source>
</evidence>
<dbReference type="InterPro" id="IPR002523">
    <property type="entry name" value="MgTranspt_CorA/ZnTranspt_ZntB"/>
</dbReference>
<name>A0A2J6TEM8_9HELO</name>
<dbReference type="Proteomes" id="UP000235371">
    <property type="component" value="Unassembled WGS sequence"/>
</dbReference>
<dbReference type="EMBL" id="KZ613786">
    <property type="protein sequence ID" value="PMD61453.1"/>
    <property type="molecule type" value="Genomic_DNA"/>
</dbReference>
<keyword evidence="2 5" id="KW-0812">Transmembrane</keyword>
<dbReference type="Gene3D" id="1.20.58.340">
    <property type="entry name" value="Magnesium transport protein CorA, transmembrane region"/>
    <property type="match status" value="1"/>
</dbReference>
<keyword evidence="7" id="KW-1185">Reference proteome</keyword>
<evidence type="ECO:0000256" key="5">
    <source>
        <dbReference type="SAM" id="Phobius"/>
    </source>
</evidence>
<dbReference type="GO" id="GO:0046873">
    <property type="term" value="F:metal ion transmembrane transporter activity"/>
    <property type="evidence" value="ECO:0007669"/>
    <property type="project" value="InterPro"/>
</dbReference>
<evidence type="ECO:0000256" key="3">
    <source>
        <dbReference type="ARBA" id="ARBA00022989"/>
    </source>
</evidence>
<keyword evidence="4 5" id="KW-0472">Membrane</keyword>
<proteinExistence type="predicted"/>
<reference evidence="6 7" key="1">
    <citation type="submission" date="2016-04" db="EMBL/GenBank/DDBJ databases">
        <title>A degradative enzymes factory behind the ericoid mycorrhizal symbiosis.</title>
        <authorList>
            <consortium name="DOE Joint Genome Institute"/>
            <person name="Martino E."/>
            <person name="Morin E."/>
            <person name="Grelet G."/>
            <person name="Kuo A."/>
            <person name="Kohler A."/>
            <person name="Daghino S."/>
            <person name="Barry K."/>
            <person name="Choi C."/>
            <person name="Cichocki N."/>
            <person name="Clum A."/>
            <person name="Copeland A."/>
            <person name="Hainaut M."/>
            <person name="Haridas S."/>
            <person name="Labutti K."/>
            <person name="Lindquist E."/>
            <person name="Lipzen A."/>
            <person name="Khouja H.-R."/>
            <person name="Murat C."/>
            <person name="Ohm R."/>
            <person name="Olson A."/>
            <person name="Spatafora J."/>
            <person name="Veneault-Fourrey C."/>
            <person name="Henrissat B."/>
            <person name="Grigoriev I."/>
            <person name="Martin F."/>
            <person name="Perotto S."/>
        </authorList>
    </citation>
    <scope>NUCLEOTIDE SEQUENCE [LARGE SCALE GENOMIC DNA]</scope>
    <source>
        <strain evidence="6 7">E</strain>
    </source>
</reference>
<feature type="transmembrane region" description="Helical" evidence="5">
    <location>
        <begin position="220"/>
        <end position="246"/>
    </location>
</feature>
<evidence type="ECO:0000256" key="1">
    <source>
        <dbReference type="ARBA" id="ARBA00004141"/>
    </source>
</evidence>